<evidence type="ECO:0000259" key="2">
    <source>
        <dbReference type="PROSITE" id="PS50053"/>
    </source>
</evidence>
<dbReference type="InterPro" id="IPR000626">
    <property type="entry name" value="Ubiquitin-like_dom"/>
</dbReference>
<dbReference type="PANTHER" id="PTHR10562">
    <property type="entry name" value="SMALL UBIQUITIN-RELATED MODIFIER"/>
    <property type="match status" value="1"/>
</dbReference>
<sequence>MAERVMEYCLSVLDYGTHTALQFIIPELGDVKDESEHITLRVVGSEGSTVQFKIKRSTPLRKLKKAYCDKQGGAIDTLRFRYDGSNILDEDTPQVVAHSRESSNRMRDVILREKALFALAVGMVPYVSSLGGCYMCSSHLMCYGVTCCREWHAGLEFEG</sequence>
<evidence type="ECO:0000313" key="4">
    <source>
        <dbReference type="Proteomes" id="UP000230750"/>
    </source>
</evidence>
<reference evidence="3 4" key="1">
    <citation type="journal article" date="2017" name="PLoS Biol.">
        <title>The sea cucumber genome provides insights into morphological evolution and visceral regeneration.</title>
        <authorList>
            <person name="Zhang X."/>
            <person name="Sun L."/>
            <person name="Yuan J."/>
            <person name="Sun Y."/>
            <person name="Gao Y."/>
            <person name="Zhang L."/>
            <person name="Li S."/>
            <person name="Dai H."/>
            <person name="Hamel J.F."/>
            <person name="Liu C."/>
            <person name="Yu Y."/>
            <person name="Liu S."/>
            <person name="Lin W."/>
            <person name="Guo K."/>
            <person name="Jin S."/>
            <person name="Xu P."/>
            <person name="Storey K.B."/>
            <person name="Huan P."/>
            <person name="Zhang T."/>
            <person name="Zhou Y."/>
            <person name="Zhang J."/>
            <person name="Lin C."/>
            <person name="Li X."/>
            <person name="Xing L."/>
            <person name="Huo D."/>
            <person name="Sun M."/>
            <person name="Wang L."/>
            <person name="Mercier A."/>
            <person name="Li F."/>
            <person name="Yang H."/>
            <person name="Xiang J."/>
        </authorList>
    </citation>
    <scope>NUCLEOTIDE SEQUENCE [LARGE SCALE GENOMIC DNA]</scope>
    <source>
        <strain evidence="3">Shaxun</strain>
        <tissue evidence="3">Muscle</tissue>
    </source>
</reference>
<gene>
    <name evidence="3" type="ORF">BSL78_25847</name>
</gene>
<dbReference type="Proteomes" id="UP000230750">
    <property type="component" value="Unassembled WGS sequence"/>
</dbReference>
<name>A0A2G8JNI0_STIJA</name>
<evidence type="ECO:0000313" key="3">
    <source>
        <dbReference type="EMBL" id="PIK37322.1"/>
    </source>
</evidence>
<accession>A0A2G8JNI0</accession>
<dbReference type="PROSITE" id="PS50053">
    <property type="entry name" value="UBIQUITIN_2"/>
    <property type="match status" value="1"/>
</dbReference>
<dbReference type="SMART" id="SM00213">
    <property type="entry name" value="UBQ"/>
    <property type="match status" value="1"/>
</dbReference>
<dbReference type="InterPro" id="IPR029071">
    <property type="entry name" value="Ubiquitin-like_domsf"/>
</dbReference>
<dbReference type="STRING" id="307972.A0A2G8JNI0"/>
<proteinExistence type="inferred from homology"/>
<evidence type="ECO:0000256" key="1">
    <source>
        <dbReference type="ARBA" id="ARBA00009185"/>
    </source>
</evidence>
<dbReference type="EMBL" id="MRZV01001520">
    <property type="protein sequence ID" value="PIK37322.1"/>
    <property type="molecule type" value="Genomic_DNA"/>
</dbReference>
<keyword evidence="4" id="KW-1185">Reference proteome</keyword>
<dbReference type="AlphaFoldDB" id="A0A2G8JNI0"/>
<comment type="similarity">
    <text evidence="1">Belongs to the ubiquitin family. SUMO subfamily.</text>
</comment>
<dbReference type="OrthoDB" id="442921at2759"/>
<dbReference type="InterPro" id="IPR022617">
    <property type="entry name" value="Rad60/SUMO-like_dom"/>
</dbReference>
<dbReference type="Pfam" id="PF11976">
    <property type="entry name" value="Rad60-SLD"/>
    <property type="match status" value="1"/>
</dbReference>
<comment type="caution">
    <text evidence="3">The sequence shown here is derived from an EMBL/GenBank/DDBJ whole genome shotgun (WGS) entry which is preliminary data.</text>
</comment>
<feature type="domain" description="Ubiquitin-like" evidence="2">
    <location>
        <begin position="36"/>
        <end position="92"/>
    </location>
</feature>
<organism evidence="3 4">
    <name type="scientific">Stichopus japonicus</name>
    <name type="common">Sea cucumber</name>
    <dbReference type="NCBI Taxonomy" id="307972"/>
    <lineage>
        <taxon>Eukaryota</taxon>
        <taxon>Metazoa</taxon>
        <taxon>Echinodermata</taxon>
        <taxon>Eleutherozoa</taxon>
        <taxon>Echinozoa</taxon>
        <taxon>Holothuroidea</taxon>
        <taxon>Aspidochirotacea</taxon>
        <taxon>Aspidochirotida</taxon>
        <taxon>Stichopodidae</taxon>
        <taxon>Apostichopus</taxon>
    </lineage>
</organism>
<dbReference type="SUPFAM" id="SSF54236">
    <property type="entry name" value="Ubiquitin-like"/>
    <property type="match status" value="1"/>
</dbReference>
<protein>
    <submittedName>
        <fullName evidence="3">Small ubiquitin-related modifier 3</fullName>
    </submittedName>
</protein>
<dbReference type="Gene3D" id="3.10.20.90">
    <property type="entry name" value="Phosphatidylinositol 3-kinase Catalytic Subunit, Chain A, domain 1"/>
    <property type="match status" value="1"/>
</dbReference>